<reference evidence="1" key="1">
    <citation type="submission" date="2010-06" db="EMBL/GenBank/DDBJ databases">
        <authorList>
            <person name="Muzny D."/>
            <person name="Qin X."/>
            <person name="Buhay C."/>
            <person name="Dugan-Rocha S."/>
            <person name="Ding Y."/>
            <person name="Chen G."/>
            <person name="Hawes A."/>
            <person name="Holder M."/>
            <person name="Jhangiani S."/>
            <person name="Johnson A."/>
            <person name="Khan Z."/>
            <person name="Li Z."/>
            <person name="Liu W."/>
            <person name="Liu X."/>
            <person name="Perez L."/>
            <person name="Shen H."/>
            <person name="Wang Q."/>
            <person name="Watt J."/>
            <person name="Xi L."/>
            <person name="Xin Y."/>
            <person name="Zhou J."/>
            <person name="Deng J."/>
            <person name="Jiang H."/>
            <person name="Liu Y."/>
            <person name="Qu J."/>
            <person name="Song X.-Z."/>
            <person name="Zhang L."/>
            <person name="Villasana D."/>
            <person name="Johnson A."/>
            <person name="Liu J."/>
            <person name="Liyanage D."/>
            <person name="Lorensuhewa L."/>
            <person name="Robinson T."/>
            <person name="Song A."/>
            <person name="Song B.-B."/>
            <person name="Dinh H."/>
            <person name="Thornton R."/>
            <person name="Coyle M."/>
            <person name="Francisco L."/>
            <person name="Jackson L."/>
            <person name="Javaid M."/>
            <person name="Korchina V."/>
            <person name="Kovar C."/>
            <person name="Mata R."/>
            <person name="Mathew T."/>
            <person name="Ngo R."/>
            <person name="Nguyen L."/>
            <person name="Nguyen N."/>
            <person name="Okwuonu G."/>
            <person name="Ongeri F."/>
            <person name="Pham C."/>
            <person name="Simmons D."/>
            <person name="Wilczek-Boney K."/>
            <person name="Hale W."/>
            <person name="Jakkamsetti A."/>
            <person name="Pham P."/>
            <person name="Ruth R."/>
            <person name="San Lucas F."/>
            <person name="Warren J."/>
            <person name="Zhang J."/>
            <person name="Zhao Z."/>
            <person name="Zhou C."/>
            <person name="Zhu D."/>
            <person name="Lee S."/>
            <person name="Bess C."/>
            <person name="Blankenburg K."/>
            <person name="Forbes L."/>
            <person name="Fu Q."/>
            <person name="Gubbala S."/>
            <person name="Hirani K."/>
            <person name="Jayaseelan J.C."/>
            <person name="Lara F."/>
            <person name="Munidasa M."/>
            <person name="Palculict T."/>
            <person name="Patil S."/>
            <person name="Pu L.-L."/>
            <person name="Saada N."/>
            <person name="Tang L."/>
            <person name="Weissenberger G."/>
            <person name="Zhu Y."/>
            <person name="Hemphill L."/>
            <person name="Shang Y."/>
            <person name="Youmans B."/>
            <person name="Ayvaz T."/>
            <person name="Ross M."/>
            <person name="Santibanez J."/>
            <person name="Aqrawi P."/>
            <person name="Gross S."/>
            <person name="Joshi V."/>
            <person name="Fowler G."/>
            <person name="Nazareth L."/>
            <person name="Reid J."/>
            <person name="Worley K."/>
            <person name="Petrosino J."/>
            <person name="Highlander S."/>
            <person name="Gibbs R."/>
        </authorList>
    </citation>
    <scope>NUCLEOTIDE SEQUENCE [LARGE SCALE GENOMIC DNA]</scope>
    <source>
        <strain evidence="1">ATCC 35910</strain>
    </source>
</reference>
<keyword evidence="2" id="KW-1185">Reference proteome</keyword>
<comment type="caution">
    <text evidence="1">The sequence shown here is derived from an EMBL/GenBank/DDBJ whole genome shotgun (WGS) entry which is preliminary data.</text>
</comment>
<protein>
    <submittedName>
        <fullName evidence="1">Uncharacterized protein</fullName>
    </submittedName>
</protein>
<dbReference type="EMBL" id="ACKQ02000006">
    <property type="protein sequence ID" value="EFK36288.1"/>
    <property type="molecule type" value="Genomic_DNA"/>
</dbReference>
<evidence type="ECO:0000313" key="1">
    <source>
        <dbReference type="EMBL" id="EFK36288.1"/>
    </source>
</evidence>
<name>A0ABN0AT01_CHRGE</name>
<organism evidence="1 2">
    <name type="scientific">Chryseobacterium gleum ATCC 35910</name>
    <dbReference type="NCBI Taxonomy" id="525257"/>
    <lineage>
        <taxon>Bacteria</taxon>
        <taxon>Pseudomonadati</taxon>
        <taxon>Bacteroidota</taxon>
        <taxon>Flavobacteriia</taxon>
        <taxon>Flavobacteriales</taxon>
        <taxon>Weeksellaceae</taxon>
        <taxon>Chryseobacterium group</taxon>
        <taxon>Chryseobacterium</taxon>
    </lineage>
</organism>
<sequence>MQNIFLTFEAVILLYLYTRNPFHALHNERADFQYFINLQTIFRAKRGAKIQKVIHNNK</sequence>
<gene>
    <name evidence="1" type="ORF">HMPREF0204_11735</name>
</gene>
<proteinExistence type="predicted"/>
<evidence type="ECO:0000313" key="2">
    <source>
        <dbReference type="Proteomes" id="UP000002969"/>
    </source>
</evidence>
<dbReference type="Proteomes" id="UP000002969">
    <property type="component" value="Unassembled WGS sequence"/>
</dbReference>
<accession>A0ABN0AT01</accession>